<dbReference type="NCBIfam" id="NF040505">
    <property type="entry name" value="ArsO_flavin_mono"/>
    <property type="match status" value="1"/>
</dbReference>
<keyword evidence="1" id="KW-0560">Oxidoreductase</keyword>
<dbReference type="InterPro" id="IPR036188">
    <property type="entry name" value="FAD/NAD-bd_sf"/>
</dbReference>
<dbReference type="Proteomes" id="UP000321104">
    <property type="component" value="Unassembled WGS sequence"/>
</dbReference>
<dbReference type="SUPFAM" id="SSF51905">
    <property type="entry name" value="FAD/NAD(P)-binding domain"/>
    <property type="match status" value="2"/>
</dbReference>
<keyword evidence="2" id="KW-0503">Monooxygenase</keyword>
<comment type="caution">
    <text evidence="2">The sequence shown here is derived from an EMBL/GenBank/DDBJ whole genome shotgun (WGS) entry which is preliminary data.</text>
</comment>
<name>A0A6N3T584_9PROT</name>
<evidence type="ECO:0000256" key="1">
    <source>
        <dbReference type="ARBA" id="ARBA00023002"/>
    </source>
</evidence>
<gene>
    <name evidence="2" type="ORF">AIN02nite_23770</name>
</gene>
<proteinExistence type="predicted"/>
<organism evidence="2 3">
    <name type="scientific">Acetobacter indonesiensis</name>
    <dbReference type="NCBI Taxonomy" id="104101"/>
    <lineage>
        <taxon>Bacteria</taxon>
        <taxon>Pseudomonadati</taxon>
        <taxon>Pseudomonadota</taxon>
        <taxon>Alphaproteobacteria</taxon>
        <taxon>Acetobacterales</taxon>
        <taxon>Acetobacteraceae</taxon>
        <taxon>Acetobacter</taxon>
    </lineage>
</organism>
<dbReference type="PANTHER" id="PTHR43539:SF78">
    <property type="entry name" value="FLAVIN-CONTAINING MONOOXYGENASE"/>
    <property type="match status" value="1"/>
</dbReference>
<dbReference type="EMBL" id="BJXQ01000016">
    <property type="protein sequence ID" value="GEN04352.1"/>
    <property type="molecule type" value="Genomic_DNA"/>
</dbReference>
<dbReference type="Pfam" id="PF13738">
    <property type="entry name" value="Pyr_redox_3"/>
    <property type="match status" value="1"/>
</dbReference>
<dbReference type="PRINTS" id="PR00469">
    <property type="entry name" value="PNDRDTASEII"/>
</dbReference>
<dbReference type="GO" id="GO:0050660">
    <property type="term" value="F:flavin adenine dinucleotide binding"/>
    <property type="evidence" value="ECO:0007669"/>
    <property type="project" value="TreeGrafter"/>
</dbReference>
<reference evidence="2 3" key="1">
    <citation type="submission" date="2019-07" db="EMBL/GenBank/DDBJ databases">
        <title>Whole genome shotgun sequence of Acetobacter indonesiensis NBRC 16471.</title>
        <authorList>
            <person name="Hosoyama A."/>
            <person name="Uohara A."/>
            <person name="Ohji S."/>
            <person name="Ichikawa N."/>
        </authorList>
    </citation>
    <scope>NUCLEOTIDE SEQUENCE [LARGE SCALE GENOMIC DNA]</scope>
    <source>
        <strain evidence="2 3">NBRC 16471</strain>
    </source>
</reference>
<dbReference type="PANTHER" id="PTHR43539">
    <property type="entry name" value="FLAVIN-BINDING MONOOXYGENASE-LIKE PROTEIN (AFU_ORTHOLOGUE AFUA_4G09220)"/>
    <property type="match status" value="1"/>
</dbReference>
<dbReference type="PRINTS" id="PR00368">
    <property type="entry name" value="FADPNR"/>
</dbReference>
<dbReference type="InterPro" id="IPR050982">
    <property type="entry name" value="Auxin_biosynth/cation_transpt"/>
</dbReference>
<dbReference type="Gene3D" id="3.50.50.60">
    <property type="entry name" value="FAD/NAD(P)-binding domain"/>
    <property type="match status" value="1"/>
</dbReference>
<accession>A0A6N3T584</accession>
<evidence type="ECO:0000313" key="2">
    <source>
        <dbReference type="EMBL" id="GEN04352.1"/>
    </source>
</evidence>
<protein>
    <submittedName>
        <fullName evidence="2">Monooxygenase</fullName>
    </submittedName>
</protein>
<dbReference type="AlphaFoldDB" id="A0A6N3T584"/>
<dbReference type="GO" id="GO:0004497">
    <property type="term" value="F:monooxygenase activity"/>
    <property type="evidence" value="ECO:0007669"/>
    <property type="project" value="UniProtKB-KW"/>
</dbReference>
<sequence length="363" mass="38913">MSRAMAEQFDVVIVGGGQAALAASYFLRRTGLRYVILDNGTQAGGAWVHGWDSLHLFSPASYSSLPGWPMPDTPDGGYPTRDEVLDYLHRYEARYAPPIRRPVTVGRVERAGGKFLNIRTNAGDFLSRAVIGATGTWSVPFVPDVAGHEFFGGTQIHSAHYQSAAPFAGRRVLVVGGGNSGAQILPEVSLLANATWVTLEDPVFLPDDVDGRVLFERATARVLGNAGAMPTGGFGDIVMVPPVRAAKARGVLHAVRPFVRMTATGVVWPDGREEAIDAIIWCTGFRPALSAFAPLDVIEPDGLIHVNGQQAIREPRLWLLGYGSWCGPASATLLGAGRVARSMVRQLAGWLASPTQDVRLPKP</sequence>
<evidence type="ECO:0000313" key="3">
    <source>
        <dbReference type="Proteomes" id="UP000321104"/>
    </source>
</evidence>